<evidence type="ECO:0000313" key="2">
    <source>
        <dbReference type="Proteomes" id="UP000092154"/>
    </source>
</evidence>
<gene>
    <name evidence="1" type="ORF">K503DRAFT_866899</name>
</gene>
<accession>A0A1B7MXU2</accession>
<dbReference type="EMBL" id="KV448354">
    <property type="protein sequence ID" value="OAX37407.1"/>
    <property type="molecule type" value="Genomic_DNA"/>
</dbReference>
<organism evidence="1 2">
    <name type="scientific">Rhizopogon vinicolor AM-OR11-026</name>
    <dbReference type="NCBI Taxonomy" id="1314800"/>
    <lineage>
        <taxon>Eukaryota</taxon>
        <taxon>Fungi</taxon>
        <taxon>Dikarya</taxon>
        <taxon>Basidiomycota</taxon>
        <taxon>Agaricomycotina</taxon>
        <taxon>Agaricomycetes</taxon>
        <taxon>Agaricomycetidae</taxon>
        <taxon>Boletales</taxon>
        <taxon>Suillineae</taxon>
        <taxon>Rhizopogonaceae</taxon>
        <taxon>Rhizopogon</taxon>
    </lineage>
</organism>
<keyword evidence="2" id="KW-1185">Reference proteome</keyword>
<dbReference type="AlphaFoldDB" id="A0A1B7MXU2"/>
<dbReference type="Proteomes" id="UP000092154">
    <property type="component" value="Unassembled WGS sequence"/>
</dbReference>
<evidence type="ECO:0000313" key="1">
    <source>
        <dbReference type="EMBL" id="OAX37407.1"/>
    </source>
</evidence>
<protein>
    <submittedName>
        <fullName evidence="1">Uncharacterized protein</fullName>
    </submittedName>
</protein>
<name>A0A1B7MXU2_9AGAM</name>
<reference evidence="1 2" key="1">
    <citation type="submission" date="2016-06" db="EMBL/GenBank/DDBJ databases">
        <title>Comparative genomics of the ectomycorrhizal sister species Rhizopogon vinicolor and Rhizopogon vesiculosus (Basidiomycota: Boletales) reveals a divergence of the mating type B locus.</title>
        <authorList>
            <consortium name="DOE Joint Genome Institute"/>
            <person name="Mujic A.B."/>
            <person name="Kuo A."/>
            <person name="Tritt A."/>
            <person name="Lipzen A."/>
            <person name="Chen C."/>
            <person name="Johnson J."/>
            <person name="Sharma A."/>
            <person name="Barry K."/>
            <person name="Grigoriev I.V."/>
            <person name="Spatafora J.W."/>
        </authorList>
    </citation>
    <scope>NUCLEOTIDE SEQUENCE [LARGE SCALE GENOMIC DNA]</scope>
    <source>
        <strain evidence="1 2">AM-OR11-026</strain>
    </source>
</reference>
<dbReference type="InParanoid" id="A0A1B7MXU2"/>
<proteinExistence type="predicted"/>
<sequence>MGEIPQDVYACSQVTRDMGFEFDLNTTGSSVRFDPPGSGDRSITFHKPYPDPTLDSYMIREFGKKLKDYYGWDEEDFLKRAAAAS</sequence>
<dbReference type="GO" id="GO:0003729">
    <property type="term" value="F:mRNA binding"/>
    <property type="evidence" value="ECO:0007669"/>
    <property type="project" value="InterPro"/>
</dbReference>
<dbReference type="OrthoDB" id="2922289at2759"/>
<dbReference type="STRING" id="1314800.A0A1B7MXU2"/>